<dbReference type="SUPFAM" id="SSF88946">
    <property type="entry name" value="Sigma2 domain of RNA polymerase sigma factors"/>
    <property type="match status" value="1"/>
</dbReference>
<evidence type="ECO:0000259" key="5">
    <source>
        <dbReference type="Pfam" id="PF04542"/>
    </source>
</evidence>
<evidence type="ECO:0000256" key="1">
    <source>
        <dbReference type="ARBA" id="ARBA00010641"/>
    </source>
</evidence>
<dbReference type="InterPro" id="IPR014327">
    <property type="entry name" value="RNA_pol_sigma70_bacteroid"/>
</dbReference>
<dbReference type="InterPro" id="IPR013249">
    <property type="entry name" value="RNA_pol_sigma70_r4_t2"/>
</dbReference>
<dbReference type="NCBIfam" id="TIGR02985">
    <property type="entry name" value="Sig70_bacteroi1"/>
    <property type="match status" value="1"/>
</dbReference>
<protein>
    <submittedName>
        <fullName evidence="7">RNA polymerase sigma-70 factor</fullName>
    </submittedName>
</protein>
<dbReference type="InterPro" id="IPR039425">
    <property type="entry name" value="RNA_pol_sigma-70-like"/>
</dbReference>
<dbReference type="RefSeq" id="WP_018967146.1">
    <property type="nucleotide sequence ID" value="NZ_KB899213.1"/>
</dbReference>
<dbReference type="InterPro" id="IPR007627">
    <property type="entry name" value="RNA_pol_sigma70_r2"/>
</dbReference>
<dbReference type="HOGENOM" id="CLU_047691_4_0_10"/>
<evidence type="ECO:0000313" key="7">
    <source>
        <dbReference type="EMBL" id="KDR51064.1"/>
    </source>
</evidence>
<evidence type="ECO:0000256" key="3">
    <source>
        <dbReference type="ARBA" id="ARBA00023082"/>
    </source>
</evidence>
<dbReference type="GO" id="GO:0006352">
    <property type="term" value="P:DNA-templated transcription initiation"/>
    <property type="evidence" value="ECO:0007669"/>
    <property type="project" value="InterPro"/>
</dbReference>
<evidence type="ECO:0000313" key="8">
    <source>
        <dbReference type="Proteomes" id="UP000027442"/>
    </source>
</evidence>
<dbReference type="InterPro" id="IPR013324">
    <property type="entry name" value="RNA_pol_sigma_r3/r4-like"/>
</dbReference>
<feature type="domain" description="RNA polymerase sigma factor 70 region 4 type 2" evidence="6">
    <location>
        <begin position="112"/>
        <end position="164"/>
    </location>
</feature>
<dbReference type="SUPFAM" id="SSF88659">
    <property type="entry name" value="Sigma3 and sigma4 domains of RNA polymerase sigma factors"/>
    <property type="match status" value="1"/>
</dbReference>
<proteinExistence type="inferred from homology"/>
<dbReference type="PATRIC" id="fig|1122985.7.peg.2994"/>
<keyword evidence="2" id="KW-0805">Transcription regulation</keyword>
<dbReference type="GO" id="GO:0016987">
    <property type="term" value="F:sigma factor activity"/>
    <property type="evidence" value="ECO:0007669"/>
    <property type="project" value="UniProtKB-KW"/>
</dbReference>
<dbReference type="AlphaFoldDB" id="A0A069QGB5"/>
<dbReference type="InterPro" id="IPR036388">
    <property type="entry name" value="WH-like_DNA-bd_sf"/>
</dbReference>
<accession>A0A069QGB5</accession>
<dbReference type="PANTHER" id="PTHR43133:SF46">
    <property type="entry name" value="RNA POLYMERASE SIGMA-70 FACTOR ECF SUBFAMILY"/>
    <property type="match status" value="1"/>
</dbReference>
<sequence>MTEKEFRAYFRELYPQLGRYATRLLGDADVDDVLQVAFLELWNRRTDINTAAHVRAFMFRSVYTQALNVLKHRGVVRKYSTAATEMENQRTALLSPDACDVAFNMACKELRHKLETAIEQLPPKGREAFTLSYLHDMKNKEIAQTMNISVRTVDAHIYNALKQLRAKLQLADINSD</sequence>
<dbReference type="GO" id="GO:0003677">
    <property type="term" value="F:DNA binding"/>
    <property type="evidence" value="ECO:0007669"/>
    <property type="project" value="InterPro"/>
</dbReference>
<dbReference type="Pfam" id="PF08281">
    <property type="entry name" value="Sigma70_r4_2"/>
    <property type="match status" value="1"/>
</dbReference>
<keyword evidence="3" id="KW-0731">Sigma factor</keyword>
<gene>
    <name evidence="7" type="ORF">HMPREF1991_02897</name>
</gene>
<evidence type="ECO:0000256" key="4">
    <source>
        <dbReference type="ARBA" id="ARBA00023163"/>
    </source>
</evidence>
<dbReference type="eggNOG" id="COG1595">
    <property type="taxonomic scope" value="Bacteria"/>
</dbReference>
<comment type="similarity">
    <text evidence="1">Belongs to the sigma-70 factor family. ECF subfamily.</text>
</comment>
<dbReference type="Gene3D" id="1.10.1740.10">
    <property type="match status" value="1"/>
</dbReference>
<dbReference type="NCBIfam" id="TIGR02937">
    <property type="entry name" value="sigma70-ECF"/>
    <property type="match status" value="1"/>
</dbReference>
<keyword evidence="8" id="KW-1185">Reference proteome</keyword>
<dbReference type="CDD" id="cd06171">
    <property type="entry name" value="Sigma70_r4"/>
    <property type="match status" value="1"/>
</dbReference>
<dbReference type="Proteomes" id="UP000027442">
    <property type="component" value="Unassembled WGS sequence"/>
</dbReference>
<keyword evidence="4" id="KW-0804">Transcription</keyword>
<feature type="domain" description="RNA polymerase sigma-70 region 2" evidence="5">
    <location>
        <begin position="10"/>
        <end position="71"/>
    </location>
</feature>
<dbReference type="Gene3D" id="1.10.10.10">
    <property type="entry name" value="Winged helix-like DNA-binding domain superfamily/Winged helix DNA-binding domain"/>
    <property type="match status" value="1"/>
</dbReference>
<name>A0A069QGB5_HOYLO</name>
<dbReference type="InterPro" id="IPR013325">
    <property type="entry name" value="RNA_pol_sigma_r2"/>
</dbReference>
<dbReference type="PANTHER" id="PTHR43133">
    <property type="entry name" value="RNA POLYMERASE ECF-TYPE SIGMA FACTO"/>
    <property type="match status" value="1"/>
</dbReference>
<comment type="caution">
    <text evidence="7">The sequence shown here is derived from an EMBL/GenBank/DDBJ whole genome shotgun (WGS) entry which is preliminary data.</text>
</comment>
<evidence type="ECO:0000256" key="2">
    <source>
        <dbReference type="ARBA" id="ARBA00023015"/>
    </source>
</evidence>
<organism evidence="7 8">
    <name type="scientific">Hoylesella loescheii DSM 19665 = JCM 12249 = ATCC 15930</name>
    <dbReference type="NCBI Taxonomy" id="1122985"/>
    <lineage>
        <taxon>Bacteria</taxon>
        <taxon>Pseudomonadati</taxon>
        <taxon>Bacteroidota</taxon>
        <taxon>Bacteroidia</taxon>
        <taxon>Bacteroidales</taxon>
        <taxon>Prevotellaceae</taxon>
        <taxon>Hoylesella</taxon>
    </lineage>
</organism>
<reference evidence="7 8" key="1">
    <citation type="submission" date="2013-08" db="EMBL/GenBank/DDBJ databases">
        <authorList>
            <person name="Weinstock G."/>
            <person name="Sodergren E."/>
            <person name="Wylie T."/>
            <person name="Fulton L."/>
            <person name="Fulton R."/>
            <person name="Fronick C."/>
            <person name="O'Laughlin M."/>
            <person name="Godfrey J."/>
            <person name="Miner T."/>
            <person name="Herter B."/>
            <person name="Appelbaum E."/>
            <person name="Cordes M."/>
            <person name="Lek S."/>
            <person name="Wollam A."/>
            <person name="Pepin K.H."/>
            <person name="Palsikar V.B."/>
            <person name="Mitreva M."/>
            <person name="Wilson R.K."/>
        </authorList>
    </citation>
    <scope>NUCLEOTIDE SEQUENCE [LARGE SCALE GENOMIC DNA]</scope>
    <source>
        <strain evidence="7 8">ATCC 15930</strain>
    </source>
</reference>
<dbReference type="Pfam" id="PF04542">
    <property type="entry name" value="Sigma70_r2"/>
    <property type="match status" value="1"/>
</dbReference>
<dbReference type="InterPro" id="IPR014284">
    <property type="entry name" value="RNA_pol_sigma-70_dom"/>
</dbReference>
<evidence type="ECO:0000259" key="6">
    <source>
        <dbReference type="Pfam" id="PF08281"/>
    </source>
</evidence>
<dbReference type="EMBL" id="JNGW01000124">
    <property type="protein sequence ID" value="KDR51064.1"/>
    <property type="molecule type" value="Genomic_DNA"/>
</dbReference>